<keyword evidence="3" id="KW-1185">Reference proteome</keyword>
<feature type="transmembrane region" description="Helical" evidence="1">
    <location>
        <begin position="29"/>
        <end position="54"/>
    </location>
</feature>
<evidence type="ECO:0000256" key="1">
    <source>
        <dbReference type="SAM" id="Phobius"/>
    </source>
</evidence>
<evidence type="ECO:0000313" key="2">
    <source>
        <dbReference type="EMBL" id="CZQ88975.1"/>
    </source>
</evidence>
<gene>
    <name evidence="2" type="ORF">Tpal_1075</name>
</gene>
<keyword evidence="1" id="KW-1133">Transmembrane helix</keyword>
<reference evidence="2 3" key="1">
    <citation type="submission" date="2016-02" db="EMBL/GenBank/DDBJ databases">
        <authorList>
            <person name="Wen L."/>
            <person name="He K."/>
            <person name="Yang H."/>
        </authorList>
    </citation>
    <scope>NUCLEOTIDE SEQUENCE [LARGE SCALE GENOMIC DNA]</scope>
    <source>
        <strain evidence="2">Trichococcus palustris</strain>
    </source>
</reference>
<dbReference type="EMBL" id="FJNE01000003">
    <property type="protein sequence ID" value="CZQ88975.1"/>
    <property type="molecule type" value="Genomic_DNA"/>
</dbReference>
<organism evidence="2 3">
    <name type="scientific">Trichococcus palustris</name>
    <dbReference type="NCBI Taxonomy" id="140314"/>
    <lineage>
        <taxon>Bacteria</taxon>
        <taxon>Bacillati</taxon>
        <taxon>Bacillota</taxon>
        <taxon>Bacilli</taxon>
        <taxon>Lactobacillales</taxon>
        <taxon>Carnobacteriaceae</taxon>
        <taxon>Trichococcus</taxon>
    </lineage>
</organism>
<protein>
    <submittedName>
        <fullName evidence="2">Uncharacterized protein</fullName>
    </submittedName>
</protein>
<keyword evidence="1" id="KW-0472">Membrane</keyword>
<dbReference type="RefSeq" id="WP_087032316.1">
    <property type="nucleotide sequence ID" value="NZ_FJNE01000003.1"/>
</dbReference>
<dbReference type="Proteomes" id="UP000242754">
    <property type="component" value="Unassembled WGS sequence"/>
</dbReference>
<dbReference type="AlphaFoldDB" id="A0A143YHE9"/>
<dbReference type="STRING" id="140314.SAMN04488076_11321"/>
<evidence type="ECO:0000313" key="3">
    <source>
        <dbReference type="Proteomes" id="UP000242754"/>
    </source>
</evidence>
<keyword evidence="1" id="KW-0812">Transmembrane</keyword>
<proteinExistence type="predicted"/>
<name>A0A143YHE9_9LACT</name>
<accession>A0A143YHE9</accession>
<sequence length="90" mass="10458">MIDGKKQEKTGYRKLSAIAYNSRGMNYNVLVNADSLMCATYFLYFVVYSGWAALEMRRCAYCKFQNNGEGLIKIQRIELKTVLMEIWVPK</sequence>